<reference evidence="1" key="1">
    <citation type="submission" date="2023-06" db="EMBL/GenBank/DDBJ databases">
        <title>Genome-scale phylogeny and comparative genomics of the fungal order Sordariales.</title>
        <authorList>
            <consortium name="Lawrence Berkeley National Laboratory"/>
            <person name="Hensen N."/>
            <person name="Bonometti L."/>
            <person name="Westerberg I."/>
            <person name="Brannstrom I.O."/>
            <person name="Guillou S."/>
            <person name="Cros-Aarteil S."/>
            <person name="Calhoun S."/>
            <person name="Haridas S."/>
            <person name="Kuo A."/>
            <person name="Mondo S."/>
            <person name="Pangilinan J."/>
            <person name="Riley R."/>
            <person name="Labutti K."/>
            <person name="Andreopoulos B."/>
            <person name="Lipzen A."/>
            <person name="Chen C."/>
            <person name="Yanf M."/>
            <person name="Daum C."/>
            <person name="Ng V."/>
            <person name="Clum A."/>
            <person name="Steindorff A."/>
            <person name="Ohm R."/>
            <person name="Martin F."/>
            <person name="Silar P."/>
            <person name="Natvig D."/>
            <person name="Lalanne C."/>
            <person name="Gautier V."/>
            <person name="Ament-Velasquez S.L."/>
            <person name="Kruys A."/>
            <person name="Hutchinson M.I."/>
            <person name="Powell A.J."/>
            <person name="Barry K."/>
            <person name="Miller A.N."/>
            <person name="Grigoriev I.V."/>
            <person name="Debuchy R."/>
            <person name="Gladieux P."/>
            <person name="Thoren M.H."/>
            <person name="Johannesson H."/>
        </authorList>
    </citation>
    <scope>NUCLEOTIDE SEQUENCE</scope>
    <source>
        <strain evidence="1">CBS 606.72</strain>
    </source>
</reference>
<dbReference type="PANTHER" id="PTHR28058">
    <property type="entry name" value="37S RIBOSOMAL PROTEIN MRP51, MITOCHONDRIAL"/>
    <property type="match status" value="1"/>
</dbReference>
<dbReference type="Proteomes" id="UP001175000">
    <property type="component" value="Unassembled WGS sequence"/>
</dbReference>
<comment type="caution">
    <text evidence="1">The sequence shown here is derived from an EMBL/GenBank/DDBJ whole genome shotgun (WGS) entry which is preliminary data.</text>
</comment>
<evidence type="ECO:0000313" key="2">
    <source>
        <dbReference type="Proteomes" id="UP001175000"/>
    </source>
</evidence>
<proteinExistence type="predicted"/>
<keyword evidence="1" id="KW-0687">Ribonucleoprotein</keyword>
<accession>A0AA39WR21</accession>
<keyword evidence="1" id="KW-0689">Ribosomal protein</keyword>
<dbReference type="PANTHER" id="PTHR28058:SF1">
    <property type="entry name" value="SMALL RIBOSOMAL SUBUNIT PROTEIN BS1M"/>
    <property type="match status" value="1"/>
</dbReference>
<dbReference type="GO" id="GO:0070124">
    <property type="term" value="P:mitochondrial translational initiation"/>
    <property type="evidence" value="ECO:0007669"/>
    <property type="project" value="TreeGrafter"/>
</dbReference>
<dbReference type="AlphaFoldDB" id="A0AA39WR21"/>
<dbReference type="GO" id="GO:0005763">
    <property type="term" value="C:mitochondrial small ribosomal subunit"/>
    <property type="evidence" value="ECO:0007669"/>
    <property type="project" value="TreeGrafter"/>
</dbReference>
<evidence type="ECO:0000313" key="1">
    <source>
        <dbReference type="EMBL" id="KAK0620021.1"/>
    </source>
</evidence>
<gene>
    <name evidence="1" type="ORF">B0T14DRAFT_520455</name>
</gene>
<dbReference type="EMBL" id="JAULSU010000004">
    <property type="protein sequence ID" value="KAK0620021.1"/>
    <property type="molecule type" value="Genomic_DNA"/>
</dbReference>
<keyword evidence="2" id="KW-1185">Reference proteome</keyword>
<sequence>MAAARSVTPGGALLRNSRMFAIPAPIPPPPESAVGSRGSRTRTLAYPTHQIITTGNVARKRGDWGLKRPLPSRATTKATYAMLRVNEIDSIEGITDYSSATDHGITLKKFQQLHIPITVPETKSGFSRDSPKTLRSVFEEDTDVTAMGPEDRIKLVDKRWKFNGPWLAGMGHGELNQWLERTVRPKRAQFHQFLKKKLAAEITNEMRQKAIDAGEPEPPALKASGTTEEQLLQYLRVLRNNRARLFDMVGQFLDLAPLKAPNLDAAAEFSGQIAVEGGSPYSARGPPITHPSAGLSYLRSSSFLENHPFYGPQEKHAPVEARVVKPRRGGDPRDLRVGVAGFITSGPAGESKSNRKGGAHTRQSGYIYDRINLAKKGGNKVFVQPIEAVVSSMGRVEIRVDEADAEAFLVAQELLGADETTTFRKPAAEPKPATRTLDLRGRYGGGYDKVAGAPKLSTARQYGLDTTFKRLRPQQS</sequence>
<dbReference type="InterPro" id="IPR016712">
    <property type="entry name" value="Rbsml_bS1m-like"/>
</dbReference>
<organism evidence="1 2">
    <name type="scientific">Immersiella caudata</name>
    <dbReference type="NCBI Taxonomy" id="314043"/>
    <lineage>
        <taxon>Eukaryota</taxon>
        <taxon>Fungi</taxon>
        <taxon>Dikarya</taxon>
        <taxon>Ascomycota</taxon>
        <taxon>Pezizomycotina</taxon>
        <taxon>Sordariomycetes</taxon>
        <taxon>Sordariomycetidae</taxon>
        <taxon>Sordariales</taxon>
        <taxon>Lasiosphaeriaceae</taxon>
        <taxon>Immersiella</taxon>
    </lineage>
</organism>
<dbReference type="Pfam" id="PF11709">
    <property type="entry name" value="Mit_ribos_Mrp51"/>
    <property type="match status" value="1"/>
</dbReference>
<dbReference type="GO" id="GO:0003735">
    <property type="term" value="F:structural constituent of ribosome"/>
    <property type="evidence" value="ECO:0007669"/>
    <property type="project" value="TreeGrafter"/>
</dbReference>
<protein>
    <submittedName>
        <fullName evidence="1">Mitochondrial ribosomal protein MRP51</fullName>
    </submittedName>
</protein>
<name>A0AA39WR21_9PEZI</name>